<organism evidence="1 2">
    <name type="scientific">Madurella mycetomatis</name>
    <dbReference type="NCBI Taxonomy" id="100816"/>
    <lineage>
        <taxon>Eukaryota</taxon>
        <taxon>Fungi</taxon>
        <taxon>Dikarya</taxon>
        <taxon>Ascomycota</taxon>
        <taxon>Pezizomycotina</taxon>
        <taxon>Sordariomycetes</taxon>
        <taxon>Sordariomycetidae</taxon>
        <taxon>Sordariales</taxon>
        <taxon>Sordariales incertae sedis</taxon>
        <taxon>Madurella</taxon>
    </lineage>
</organism>
<reference evidence="1 2" key="1">
    <citation type="journal article" date="2016" name="Genome Announc.">
        <title>Genome Sequence of Madurella mycetomatis mm55, Isolated from a Human Mycetoma Case in Sudan.</title>
        <authorList>
            <person name="Smit S."/>
            <person name="Derks M.F."/>
            <person name="Bervoets S."/>
            <person name="Fahal A."/>
            <person name="van Leeuwen W."/>
            <person name="van Belkum A."/>
            <person name="van de Sande W.W."/>
        </authorList>
    </citation>
    <scope>NUCLEOTIDE SEQUENCE [LARGE SCALE GENOMIC DNA]</scope>
    <source>
        <strain evidence="2">mm55</strain>
    </source>
</reference>
<dbReference type="VEuPathDB" id="FungiDB:MMYC01_201542"/>
<sequence>MHPREAWETLKLLDYITKDSWWHRGWTFQENYKGGKKMKLMIHHAAHLEKDKRGSRNVNRHGSRLFGTVPGELCILSVDFAKETTALCQAYAKYLRHARFVRPGPRRARYRTREALSRILGTASRYSLVLNPSDTMTPRVITEVEKRETTNSWDRLDIIGNCCRYTSRLNARQLQQDRASLSLATIAQCLINGEVLYNGIPRTQNSSSPNHSSKLNAAGYLRKALFRGFTSPAKSPSLSFNKSCRFHSVRLTTSGIQTKGHLWRVNKIIDTSQWPLNGTGTRRLPGRGL</sequence>
<dbReference type="STRING" id="100816.A0A175WE82"/>
<accession>A0A175WE82</accession>
<dbReference type="EMBL" id="LCTW02000021">
    <property type="protein sequence ID" value="KXX82088.1"/>
    <property type="molecule type" value="Genomic_DNA"/>
</dbReference>
<evidence type="ECO:0008006" key="3">
    <source>
        <dbReference type="Google" id="ProtNLM"/>
    </source>
</evidence>
<evidence type="ECO:0000313" key="1">
    <source>
        <dbReference type="EMBL" id="KXX82088.1"/>
    </source>
</evidence>
<evidence type="ECO:0000313" key="2">
    <source>
        <dbReference type="Proteomes" id="UP000078237"/>
    </source>
</evidence>
<name>A0A175WE82_9PEZI</name>
<dbReference type="OrthoDB" id="270167at2759"/>
<dbReference type="AlphaFoldDB" id="A0A175WE82"/>
<proteinExistence type="predicted"/>
<protein>
    <recommendedName>
        <fullName evidence="3">Heterokaryon incompatibility domain-containing protein</fullName>
    </recommendedName>
</protein>
<comment type="caution">
    <text evidence="1">The sequence shown here is derived from an EMBL/GenBank/DDBJ whole genome shotgun (WGS) entry which is preliminary data.</text>
</comment>
<dbReference type="Proteomes" id="UP000078237">
    <property type="component" value="Unassembled WGS sequence"/>
</dbReference>
<keyword evidence="2" id="KW-1185">Reference proteome</keyword>
<gene>
    <name evidence="1" type="ORF">MMYC01_201542</name>
</gene>